<evidence type="ECO:0000313" key="4">
    <source>
        <dbReference type="Proteomes" id="UP000279029"/>
    </source>
</evidence>
<dbReference type="Proteomes" id="UP000279029">
    <property type="component" value="Chromosome"/>
</dbReference>
<organism evidence="3 4">
    <name type="scientific">Petrocella atlantisensis</name>
    <dbReference type="NCBI Taxonomy" id="2173034"/>
    <lineage>
        <taxon>Bacteria</taxon>
        <taxon>Bacillati</taxon>
        <taxon>Bacillota</taxon>
        <taxon>Clostridia</taxon>
        <taxon>Lachnospirales</taxon>
        <taxon>Vallitaleaceae</taxon>
        <taxon>Petrocella</taxon>
    </lineage>
</organism>
<dbReference type="EC" id="2.7.6.5" evidence="3"/>
<dbReference type="GO" id="GO:0015970">
    <property type="term" value="P:guanosine tetraphosphate biosynthetic process"/>
    <property type="evidence" value="ECO:0007669"/>
    <property type="project" value="UniProtKB-UniPathway"/>
</dbReference>
<dbReference type="SUPFAM" id="SSF81301">
    <property type="entry name" value="Nucleotidyltransferase"/>
    <property type="match status" value="1"/>
</dbReference>
<dbReference type="Gene3D" id="3.30.460.10">
    <property type="entry name" value="Beta Polymerase, domain 2"/>
    <property type="match status" value="1"/>
</dbReference>
<dbReference type="GO" id="GO:0016301">
    <property type="term" value="F:kinase activity"/>
    <property type="evidence" value="ECO:0007669"/>
    <property type="project" value="UniProtKB-KW"/>
</dbReference>
<dbReference type="EMBL" id="LR130778">
    <property type="protein sequence ID" value="VDN47007.1"/>
    <property type="molecule type" value="Genomic_DNA"/>
</dbReference>
<evidence type="ECO:0000259" key="2">
    <source>
        <dbReference type="SMART" id="SM00954"/>
    </source>
</evidence>
<name>A0A3P7PS36_9FIRM</name>
<reference evidence="3 4" key="1">
    <citation type="submission" date="2018-09" db="EMBL/GenBank/DDBJ databases">
        <authorList>
            <person name="Postec A."/>
        </authorList>
    </citation>
    <scope>NUCLEOTIDE SEQUENCE [LARGE SCALE GENOMIC DNA]</scope>
    <source>
        <strain evidence="3">70B-A</strain>
    </source>
</reference>
<dbReference type="SMART" id="SM00954">
    <property type="entry name" value="RelA_SpoT"/>
    <property type="match status" value="1"/>
</dbReference>
<dbReference type="PANTHER" id="PTHR47837:SF2">
    <property type="entry name" value="GTP PYROPHOSPHOKINASE YWAC"/>
    <property type="match status" value="1"/>
</dbReference>
<dbReference type="InterPro" id="IPR007685">
    <property type="entry name" value="RelA_SpoT"/>
</dbReference>
<dbReference type="InterPro" id="IPR043519">
    <property type="entry name" value="NT_sf"/>
</dbReference>
<dbReference type="GO" id="GO:0008728">
    <property type="term" value="F:GTP diphosphokinase activity"/>
    <property type="evidence" value="ECO:0007669"/>
    <property type="project" value="UniProtKB-EC"/>
</dbReference>
<keyword evidence="3" id="KW-0418">Kinase</keyword>
<evidence type="ECO:0000313" key="3">
    <source>
        <dbReference type="EMBL" id="VDN47007.1"/>
    </source>
</evidence>
<dbReference type="PANTHER" id="PTHR47837">
    <property type="entry name" value="GTP PYROPHOSPHOKINASE YJBM"/>
    <property type="match status" value="1"/>
</dbReference>
<dbReference type="KEGG" id="cbar:PATL70BA_1132"/>
<protein>
    <submittedName>
        <fullName evidence="3">GTP pyrophosphokinase YwaC</fullName>
        <ecNumber evidence="3">2.7.6.5</ecNumber>
    </submittedName>
</protein>
<keyword evidence="3" id="KW-0808">Transferase</keyword>
<dbReference type="Gene3D" id="1.10.287.860">
    <property type="entry name" value="Nucleotidyltransferase"/>
    <property type="match status" value="1"/>
</dbReference>
<feature type="domain" description="RelA/SpoT" evidence="2">
    <location>
        <begin position="70"/>
        <end position="193"/>
    </location>
</feature>
<evidence type="ECO:0000256" key="1">
    <source>
        <dbReference type="ARBA" id="ARBA00004976"/>
    </source>
</evidence>
<dbReference type="InterPro" id="IPR052366">
    <property type="entry name" value="GTP_Pyrophosphokinase"/>
</dbReference>
<accession>A0A3P7PS36</accession>
<comment type="pathway">
    <text evidence="1">Purine metabolism; ppGpp biosynthesis; ppGpp from GTP: step 1/2.</text>
</comment>
<dbReference type="AlphaFoldDB" id="A0A3P7PS36"/>
<keyword evidence="4" id="KW-1185">Reference proteome</keyword>
<proteinExistence type="predicted"/>
<dbReference type="OrthoDB" id="9789634at2"/>
<dbReference type="Pfam" id="PF04607">
    <property type="entry name" value="RelA_SpoT"/>
    <property type="match status" value="1"/>
</dbReference>
<dbReference type="UniPathway" id="UPA00908">
    <property type="reaction ID" value="UER00884"/>
</dbReference>
<dbReference type="RefSeq" id="WP_125136413.1">
    <property type="nucleotide sequence ID" value="NZ_LR130778.1"/>
</dbReference>
<sequence>MEFHEILQMNMGNKNLDVLKNIDFIENIKEFGIMQQLYRAAIKEVRTKLEILDEEFQIKYDHSPIHHIEYRLKSPQSIMDKLIQKDVEISTQSIWNNLSDVAGIRVICNYISDIDKIAAFLVRQDDITLIRRNDYIENPKPNGYRSLHLIVAVPIFLSDSTKHVKVEVQIRTIAMDFWASLEHKLKYKTQDEVSKVIRDRLFDCARSITQLDLEMQSIYEAIKADQE</sequence>
<gene>
    <name evidence="3" type="primary">ywaC</name>
    <name evidence="3" type="ORF">PATL70BA_1132</name>
</gene>
<dbReference type="CDD" id="cd05399">
    <property type="entry name" value="NT_Rel-Spo_like"/>
    <property type="match status" value="1"/>
</dbReference>